<keyword evidence="4" id="KW-0677">Repeat</keyword>
<dbReference type="FunFam" id="2.160.10.10:FF:000025">
    <property type="entry name" value="Hexapeptide-repeat containing-acetyltransferase"/>
    <property type="match status" value="1"/>
</dbReference>
<keyword evidence="10" id="KW-1185">Reference proteome</keyword>
<evidence type="ECO:0000256" key="5">
    <source>
        <dbReference type="ARBA" id="ARBA00023315"/>
    </source>
</evidence>
<evidence type="ECO:0000256" key="3">
    <source>
        <dbReference type="ARBA" id="ARBA00022679"/>
    </source>
</evidence>
<proteinExistence type="inferred from homology"/>
<evidence type="ECO:0000313" key="10">
    <source>
        <dbReference type="Proteomes" id="UP000051221"/>
    </source>
</evidence>
<dbReference type="GO" id="GO:0016407">
    <property type="term" value="F:acetyltransferase activity"/>
    <property type="evidence" value="ECO:0007669"/>
    <property type="project" value="InterPro"/>
</dbReference>
<keyword evidence="3 9" id="KW-0808">Transferase</keyword>
<dbReference type="EMBL" id="LKHS01000001">
    <property type="protein sequence ID" value="KQH87974.1"/>
    <property type="molecule type" value="Genomic_DNA"/>
</dbReference>
<evidence type="ECO:0000256" key="6">
    <source>
        <dbReference type="ARBA" id="ARBA00055587"/>
    </source>
</evidence>
<accession>A0A0Q2RV73</accession>
<dbReference type="GO" id="GO:0008374">
    <property type="term" value="F:O-acyltransferase activity"/>
    <property type="evidence" value="ECO:0007669"/>
    <property type="project" value="TreeGrafter"/>
</dbReference>
<keyword evidence="2" id="KW-0536">Nodulation</keyword>
<evidence type="ECO:0000256" key="1">
    <source>
        <dbReference type="ARBA" id="ARBA00007274"/>
    </source>
</evidence>
<gene>
    <name evidence="9" type="ORF">AMR76_01415</name>
</gene>
<comment type="caution">
    <text evidence="9">The sequence shown here is derived from an EMBL/GenBank/DDBJ whole genome shotgun (WGS) entry which is preliminary data.</text>
</comment>
<dbReference type="PROSITE" id="PS00101">
    <property type="entry name" value="HEXAPEP_TRANSFERASES"/>
    <property type="match status" value="1"/>
</dbReference>
<dbReference type="PANTHER" id="PTHR23416">
    <property type="entry name" value="SIALIC ACID SYNTHASE-RELATED"/>
    <property type="match status" value="1"/>
</dbReference>
<dbReference type="SMART" id="SM01266">
    <property type="entry name" value="Mac"/>
    <property type="match status" value="1"/>
</dbReference>
<dbReference type="Gene3D" id="2.160.10.10">
    <property type="entry name" value="Hexapeptide repeat proteins"/>
    <property type="match status" value="1"/>
</dbReference>
<dbReference type="Proteomes" id="UP000051221">
    <property type="component" value="Unassembled WGS sequence"/>
</dbReference>
<evidence type="ECO:0000256" key="4">
    <source>
        <dbReference type="ARBA" id="ARBA00022737"/>
    </source>
</evidence>
<dbReference type="InterPro" id="IPR024688">
    <property type="entry name" value="Mac_dom"/>
</dbReference>
<dbReference type="FunCoup" id="A0A0Q2RV73">
    <property type="interactions" value="122"/>
</dbReference>
<dbReference type="Pfam" id="PF00132">
    <property type="entry name" value="Hexapep"/>
    <property type="match status" value="1"/>
</dbReference>
<dbReference type="Pfam" id="PF14602">
    <property type="entry name" value="Hexapep_2"/>
    <property type="match status" value="1"/>
</dbReference>
<dbReference type="RefSeq" id="WP_055465029.1">
    <property type="nucleotide sequence ID" value="NZ_JAKNPV010000013.1"/>
</dbReference>
<evidence type="ECO:0000259" key="8">
    <source>
        <dbReference type="SMART" id="SM01266"/>
    </source>
</evidence>
<dbReference type="InParanoid" id="A0A0Q2RV73"/>
<dbReference type="PANTHER" id="PTHR23416:SF23">
    <property type="entry name" value="ACETYLTRANSFERASE C18B11.09C-RELATED"/>
    <property type="match status" value="1"/>
</dbReference>
<dbReference type="SUPFAM" id="SSF51161">
    <property type="entry name" value="Trimeric LpxA-like enzymes"/>
    <property type="match status" value="1"/>
</dbReference>
<dbReference type="InterPro" id="IPR018357">
    <property type="entry name" value="Hexapep_transf_CS"/>
</dbReference>
<protein>
    <recommendedName>
        <fullName evidence="7">Nodulation protein L</fullName>
    </recommendedName>
</protein>
<dbReference type="GO" id="GO:0005829">
    <property type="term" value="C:cytosol"/>
    <property type="evidence" value="ECO:0007669"/>
    <property type="project" value="TreeGrafter"/>
</dbReference>
<reference evidence="9 10" key="1">
    <citation type="submission" date="2015-08" db="EMBL/GenBank/DDBJ databases">
        <title>Antibacterial properties of a collection of Vibrionaceae strains.</title>
        <authorList>
            <person name="Giubergia S."/>
        </authorList>
    </citation>
    <scope>NUCLEOTIDE SEQUENCE [LARGE SCALE GENOMIC DNA]</scope>
    <source>
        <strain evidence="9 10">S0821</strain>
    </source>
</reference>
<evidence type="ECO:0000313" key="9">
    <source>
        <dbReference type="EMBL" id="KQH87974.1"/>
    </source>
</evidence>
<dbReference type="InterPro" id="IPR011004">
    <property type="entry name" value="Trimer_LpxA-like_sf"/>
</dbReference>
<sequence length="190" mass="20962">MTEFEKMIAGQVFDGEDPSIVTIRQRATALKLNINQCIDDNERNALQQQLFGSFGADSVVQPPFHCEFGQTIRIGHHTFLNMNVVMLDNAPITIGDNVLIGPSCQFYTASHSLDYRSRRLWETESKPIVVEDDVWIGGHVVINQGVTIGARSVVAANSVVNQDVPPDTLVGGTPARIIRHLAREEDASFC</sequence>
<comment type="similarity">
    <text evidence="1">Belongs to the transferase hexapeptide repeat family.</text>
</comment>
<organism evidence="9 10">
    <name type="scientific">Vibrio furnissii</name>
    <dbReference type="NCBI Taxonomy" id="29494"/>
    <lineage>
        <taxon>Bacteria</taxon>
        <taxon>Pseudomonadati</taxon>
        <taxon>Pseudomonadota</taxon>
        <taxon>Gammaproteobacteria</taxon>
        <taxon>Vibrionales</taxon>
        <taxon>Vibrionaceae</taxon>
        <taxon>Vibrio</taxon>
    </lineage>
</organism>
<keyword evidence="5" id="KW-0012">Acyltransferase</keyword>
<feature type="domain" description="Maltose/galactoside acetyltransferase" evidence="8">
    <location>
        <begin position="4"/>
        <end position="56"/>
    </location>
</feature>
<dbReference type="AlphaFoldDB" id="A0A0Q2RV73"/>
<evidence type="ECO:0000256" key="7">
    <source>
        <dbReference type="ARBA" id="ARBA00067695"/>
    </source>
</evidence>
<dbReference type="InterPro" id="IPR001451">
    <property type="entry name" value="Hexapep"/>
</dbReference>
<dbReference type="Pfam" id="PF12464">
    <property type="entry name" value="Mac"/>
    <property type="match status" value="1"/>
</dbReference>
<name>A0A0Q2RV73_VIBFU</name>
<comment type="function">
    <text evidence="6">Acetyltransferase implicated in the O-acetylation of Nod factors.</text>
</comment>
<dbReference type="InterPro" id="IPR051159">
    <property type="entry name" value="Hexapeptide_acetyltransf"/>
</dbReference>
<evidence type="ECO:0000256" key="2">
    <source>
        <dbReference type="ARBA" id="ARBA00022458"/>
    </source>
</evidence>
<dbReference type="CDD" id="cd03357">
    <property type="entry name" value="LbH_MAT_GAT"/>
    <property type="match status" value="1"/>
</dbReference>